<name>A0A941D796_9CAUL</name>
<dbReference type="AlphaFoldDB" id="A0A941D796"/>
<accession>A0A941D796</accession>
<dbReference type="InterPro" id="IPR036890">
    <property type="entry name" value="HATPase_C_sf"/>
</dbReference>
<proteinExistence type="predicted"/>
<evidence type="ECO:0000313" key="1">
    <source>
        <dbReference type="EMBL" id="MBR7621428.1"/>
    </source>
</evidence>
<evidence type="ECO:0008006" key="3">
    <source>
        <dbReference type="Google" id="ProtNLM"/>
    </source>
</evidence>
<dbReference type="Gene3D" id="3.30.565.10">
    <property type="entry name" value="Histidine kinase-like ATPase, C-terminal domain"/>
    <property type="match status" value="1"/>
</dbReference>
<comment type="caution">
    <text evidence="1">The sequence shown here is derived from an EMBL/GenBank/DDBJ whole genome shotgun (WGS) entry which is preliminary data.</text>
</comment>
<protein>
    <recommendedName>
        <fullName evidence="3">Histidine kinase/HSP90-like ATPase domain-containing protein</fullName>
    </recommendedName>
</protein>
<sequence>MSLEALEDTCAEDSAAQCEPIGCATDTCLEEVAALHALFRLHSSWPCSSKRANARGRTVDGETIYHLVSSIHGLSWPEAEVATTFLCEAIQNVVQHGSAGASEGRRPEWQAHAAFNAETRTVLLSVVDDGVGIPMSLAQRIPTKPCGDTQLVAHAVAAPRAPRGRGNGFASMIQWIDCHPGSELVVRSLAGGCTYRSGTGLEPFDEAEYVQGTVVCLALALPNTGPAA</sequence>
<dbReference type="Proteomes" id="UP000622580">
    <property type="component" value="Unassembled WGS sequence"/>
</dbReference>
<dbReference type="RefSeq" id="WP_215342588.1">
    <property type="nucleotide sequence ID" value="NZ_JAGSGD010000001.1"/>
</dbReference>
<gene>
    <name evidence="1" type="ORF">JKL49_18695</name>
</gene>
<evidence type="ECO:0000313" key="2">
    <source>
        <dbReference type="Proteomes" id="UP000622580"/>
    </source>
</evidence>
<dbReference type="SUPFAM" id="SSF55874">
    <property type="entry name" value="ATPase domain of HSP90 chaperone/DNA topoisomerase II/histidine kinase"/>
    <property type="match status" value="1"/>
</dbReference>
<dbReference type="EMBL" id="JAGSGD010000001">
    <property type="protein sequence ID" value="MBR7621428.1"/>
    <property type="molecule type" value="Genomic_DNA"/>
</dbReference>
<keyword evidence="2" id="KW-1185">Reference proteome</keyword>
<reference evidence="1" key="1">
    <citation type="submission" date="2021-04" db="EMBL/GenBank/DDBJ databases">
        <title>Draft genome assembly of strain Phenylobacterium sp. 20VBR1 using MiniION and Illumina platforms.</title>
        <authorList>
            <person name="Thomas F.A."/>
            <person name="Krishnan K.P."/>
            <person name="Sinha R.K."/>
        </authorList>
    </citation>
    <scope>NUCLEOTIDE SEQUENCE</scope>
    <source>
        <strain evidence="1">20VBR1</strain>
    </source>
</reference>
<organism evidence="1 2">
    <name type="scientific">Phenylobacterium glaciei</name>
    <dbReference type="NCBI Taxonomy" id="2803784"/>
    <lineage>
        <taxon>Bacteria</taxon>
        <taxon>Pseudomonadati</taxon>
        <taxon>Pseudomonadota</taxon>
        <taxon>Alphaproteobacteria</taxon>
        <taxon>Caulobacterales</taxon>
        <taxon>Caulobacteraceae</taxon>
        <taxon>Phenylobacterium</taxon>
    </lineage>
</organism>